<evidence type="ECO:0000256" key="2">
    <source>
        <dbReference type="SAM" id="Phobius"/>
    </source>
</evidence>
<keyword evidence="2" id="KW-1133">Transmembrane helix</keyword>
<feature type="transmembrane region" description="Helical" evidence="2">
    <location>
        <begin position="146"/>
        <end position="169"/>
    </location>
</feature>
<organism evidence="3 4">
    <name type="scientific">Aeromicrobium alkaliterrae</name>
    <dbReference type="NCBI Taxonomy" id="302168"/>
    <lineage>
        <taxon>Bacteria</taxon>
        <taxon>Bacillati</taxon>
        <taxon>Actinomycetota</taxon>
        <taxon>Actinomycetes</taxon>
        <taxon>Propionibacteriales</taxon>
        <taxon>Nocardioidaceae</taxon>
        <taxon>Aeromicrobium</taxon>
    </lineage>
</organism>
<feature type="transmembrane region" description="Helical" evidence="2">
    <location>
        <begin position="442"/>
        <end position="460"/>
    </location>
</feature>
<feature type="transmembrane region" description="Helical" evidence="2">
    <location>
        <begin position="238"/>
        <end position="258"/>
    </location>
</feature>
<keyword evidence="4" id="KW-1185">Reference proteome</keyword>
<feature type="region of interest" description="Disordered" evidence="1">
    <location>
        <begin position="470"/>
        <end position="505"/>
    </location>
</feature>
<dbReference type="EMBL" id="BAAAME010000005">
    <property type="protein sequence ID" value="GAA1747557.1"/>
    <property type="molecule type" value="Genomic_DNA"/>
</dbReference>
<feature type="transmembrane region" description="Helical" evidence="2">
    <location>
        <begin position="415"/>
        <end position="436"/>
    </location>
</feature>
<evidence type="ECO:0000256" key="1">
    <source>
        <dbReference type="SAM" id="MobiDB-lite"/>
    </source>
</evidence>
<feature type="transmembrane region" description="Helical" evidence="2">
    <location>
        <begin position="74"/>
        <end position="94"/>
    </location>
</feature>
<feature type="transmembrane region" description="Helical" evidence="2">
    <location>
        <begin position="383"/>
        <end position="408"/>
    </location>
</feature>
<dbReference type="RefSeq" id="WP_344202980.1">
    <property type="nucleotide sequence ID" value="NZ_BAAAME010000005.1"/>
</dbReference>
<feature type="transmembrane region" description="Helical" evidence="2">
    <location>
        <begin position="189"/>
        <end position="218"/>
    </location>
</feature>
<feature type="transmembrane region" description="Helical" evidence="2">
    <location>
        <begin position="355"/>
        <end position="377"/>
    </location>
</feature>
<protein>
    <recommendedName>
        <fullName evidence="5">ABC-2 type transport system permease protein</fullName>
    </recommendedName>
</protein>
<evidence type="ECO:0000313" key="4">
    <source>
        <dbReference type="Proteomes" id="UP001501057"/>
    </source>
</evidence>
<reference evidence="3 4" key="1">
    <citation type="journal article" date="2019" name="Int. J. Syst. Evol. Microbiol.">
        <title>The Global Catalogue of Microorganisms (GCM) 10K type strain sequencing project: providing services to taxonomists for standard genome sequencing and annotation.</title>
        <authorList>
            <consortium name="The Broad Institute Genomics Platform"/>
            <consortium name="The Broad Institute Genome Sequencing Center for Infectious Disease"/>
            <person name="Wu L."/>
            <person name="Ma J."/>
        </authorList>
    </citation>
    <scope>NUCLEOTIDE SEQUENCE [LARGE SCALE GENOMIC DNA]</scope>
    <source>
        <strain evidence="3 4">JCM 13518</strain>
    </source>
</reference>
<proteinExistence type="predicted"/>
<keyword evidence="2" id="KW-0472">Membrane</keyword>
<evidence type="ECO:0000313" key="3">
    <source>
        <dbReference type="EMBL" id="GAA1747557.1"/>
    </source>
</evidence>
<gene>
    <name evidence="3" type="ORF">GCM10009710_29520</name>
</gene>
<accession>A0ABN2K3B8</accession>
<dbReference type="Proteomes" id="UP001501057">
    <property type="component" value="Unassembled WGS sequence"/>
</dbReference>
<keyword evidence="2" id="KW-0812">Transmembrane</keyword>
<feature type="transmembrane region" description="Helical" evidence="2">
    <location>
        <begin position="288"/>
        <end position="311"/>
    </location>
</feature>
<comment type="caution">
    <text evidence="3">The sequence shown here is derived from an EMBL/GenBank/DDBJ whole genome shotgun (WGS) entry which is preliminary data.</text>
</comment>
<feature type="transmembrane region" description="Helical" evidence="2">
    <location>
        <begin position="317"/>
        <end position="334"/>
    </location>
</feature>
<feature type="transmembrane region" description="Helical" evidence="2">
    <location>
        <begin position="115"/>
        <end position="140"/>
    </location>
</feature>
<sequence>MRWSRALTLAHLLLRYFGRRVMRTGVLASRPLRVAALALATGLGAAAVAAAVAFLDPLRSEPGAWGLLLDAMSISTVQWCLVAVLLTKTLFLNAEGMLAMTFALPVTNRERAAAFVLYEGAMAGIVVAVGIGALAVASLVIRGPSILVPLAESVVLPALLTYVAVGLGYQLLTRLLSASGLRRAQPPTLLLVLFALAAAFAATVPGLTASVSTAYLAGTDDRPWTAAVASLSDRWGPVPSLAAATAAVALLAWATVLLTPNRHLAQSRYLPWRAGPLTRRLLTPYDWCAVRSLQTWLPAVLAVAVFIALSLRPLAHPLWALSLLSMGALYQFAATEPLRLLRGGRQSPWGVYGRLVRAQLVVWTAFAVPLTIAAVVIEGSAAAVVLPLLGSLASTVLALAVGIVFPAVDDNPFSLFIGMSLAVVIVTTVGLAVGLLNLPPRVSTTVVAATLALAVVYSVVGITTFESRRRHEEVARRHQRPGGGSPADPRDRSGDPAGPHVLDRR</sequence>
<evidence type="ECO:0008006" key="5">
    <source>
        <dbReference type="Google" id="ProtNLM"/>
    </source>
</evidence>
<name>A0ABN2K3B8_9ACTN</name>